<dbReference type="EMBL" id="CAJMXA010003475">
    <property type="protein sequence ID" value="CAE6497354.1"/>
    <property type="molecule type" value="Genomic_DNA"/>
</dbReference>
<evidence type="ECO:0000313" key="2">
    <source>
        <dbReference type="EMBL" id="CAE6497354.1"/>
    </source>
</evidence>
<accession>A0A8H3CWH6</accession>
<reference evidence="2" key="1">
    <citation type="submission" date="2021-01" db="EMBL/GenBank/DDBJ databases">
        <authorList>
            <person name="Kaushik A."/>
        </authorList>
    </citation>
    <scope>NUCLEOTIDE SEQUENCE</scope>
    <source>
        <strain evidence="2">AG6-10EEA</strain>
    </source>
</reference>
<feature type="domain" description="T6SS Phospholipase effector Tle1-like catalytic" evidence="1">
    <location>
        <begin position="177"/>
        <end position="266"/>
    </location>
</feature>
<dbReference type="AlphaFoldDB" id="A0A8H3CWH6"/>
<evidence type="ECO:0000313" key="3">
    <source>
        <dbReference type="Proteomes" id="UP000663853"/>
    </source>
</evidence>
<dbReference type="PANTHER" id="PTHR33840">
    <property type="match status" value="1"/>
</dbReference>
<feature type="domain" description="T6SS Phospholipase effector Tle1-like catalytic" evidence="1">
    <location>
        <begin position="19"/>
        <end position="114"/>
    </location>
</feature>
<dbReference type="InterPro" id="IPR018712">
    <property type="entry name" value="Tle1-like_cat"/>
</dbReference>
<name>A0A8H3CWH6_9AGAM</name>
<dbReference type="Proteomes" id="UP000663853">
    <property type="component" value="Unassembled WGS sequence"/>
</dbReference>
<sequence>MSRLSWPLYPESGNSNGTEIIVLCDGTGKNGRVDKDPTNVYWLYSLLGAPLTNPDGSKMTKRRKRKLFYIPGVGAESKGIPKYLALVFGKTIVEMVIKAYMFIAENYRPGDTVWYPIYVNWNGCELLTMKQLVYSDTREVHLLPERLLVSSLGIVGSEKELLAQWQRREKPVPWDQVKDTKHSVPVRCLGVWDTVGAIYSSPESEEKDLLGMPDGELPPNVELALHVVAYHENRKRFRVTLFEPNGKTDLKEANLVSRISLIWMIGEIRAFMDISDNERLRYPFLADLEPSDAYNESPAWKRAVDKCETRLESKALQSTAKVHQTLRDIKQEVNHTSHGGHRQLTFHDLFTLRWNIQKGLVLCNKLEVLKQALSASKAMRREQLQRDRTRAMSLPSFNSRPHTLSMQPELQVADVLTGQLILKPYEARVDGTSRLRISN</sequence>
<dbReference type="OrthoDB" id="10013407at2759"/>
<gene>
    <name evidence="2" type="ORF">RDB_LOCUS108289</name>
</gene>
<proteinExistence type="predicted"/>
<organism evidence="2 3">
    <name type="scientific">Rhizoctonia solani</name>
    <dbReference type="NCBI Taxonomy" id="456999"/>
    <lineage>
        <taxon>Eukaryota</taxon>
        <taxon>Fungi</taxon>
        <taxon>Dikarya</taxon>
        <taxon>Basidiomycota</taxon>
        <taxon>Agaricomycotina</taxon>
        <taxon>Agaricomycetes</taxon>
        <taxon>Cantharellales</taxon>
        <taxon>Ceratobasidiaceae</taxon>
        <taxon>Rhizoctonia</taxon>
    </lineage>
</organism>
<comment type="caution">
    <text evidence="2">The sequence shown here is derived from an EMBL/GenBank/DDBJ whole genome shotgun (WGS) entry which is preliminary data.</text>
</comment>
<evidence type="ECO:0000259" key="1">
    <source>
        <dbReference type="Pfam" id="PF09994"/>
    </source>
</evidence>
<dbReference type="PANTHER" id="PTHR33840:SF1">
    <property type="entry name" value="TLE1 PHOSPHOLIPASE DOMAIN-CONTAINING PROTEIN"/>
    <property type="match status" value="1"/>
</dbReference>
<protein>
    <recommendedName>
        <fullName evidence="1">T6SS Phospholipase effector Tle1-like catalytic domain-containing protein</fullName>
    </recommendedName>
</protein>
<dbReference type="Pfam" id="PF09994">
    <property type="entry name" value="T6SS_Tle1-like_cat"/>
    <property type="match status" value="2"/>
</dbReference>